<dbReference type="NCBIfam" id="NF003818">
    <property type="entry name" value="PRK05409.1"/>
    <property type="match status" value="1"/>
</dbReference>
<reference evidence="1" key="1">
    <citation type="submission" date="2019-03" db="EMBL/GenBank/DDBJ databases">
        <authorList>
            <person name="Danneels B."/>
        </authorList>
    </citation>
    <scope>NUCLEOTIDE SEQUENCE</scope>
</reference>
<dbReference type="AlphaFoldDB" id="A0A484NWQ6"/>
<name>A0A484NWQ6_9ZZZZ</name>
<accession>A0A484NWQ6</accession>
<gene>
    <name evidence="1" type="ORF">AMP9_2342</name>
</gene>
<dbReference type="Gene3D" id="3.20.20.150">
    <property type="entry name" value="Divalent-metal-dependent TIM barrel enzymes"/>
    <property type="match status" value="1"/>
</dbReference>
<dbReference type="InterPro" id="IPR007801">
    <property type="entry name" value="MbnB/TglH/ChrH"/>
</dbReference>
<dbReference type="Pfam" id="PF05114">
    <property type="entry name" value="MbnB_TglH_ChrH"/>
    <property type="match status" value="1"/>
</dbReference>
<evidence type="ECO:0000313" key="1">
    <source>
        <dbReference type="EMBL" id="VFR16627.1"/>
    </source>
</evidence>
<dbReference type="SUPFAM" id="SSF51658">
    <property type="entry name" value="Xylose isomerase-like"/>
    <property type="match status" value="1"/>
</dbReference>
<proteinExistence type="predicted"/>
<organism evidence="1">
    <name type="scientific">plant metagenome</name>
    <dbReference type="NCBI Taxonomy" id="1297885"/>
    <lineage>
        <taxon>unclassified sequences</taxon>
        <taxon>metagenomes</taxon>
        <taxon>organismal metagenomes</taxon>
    </lineage>
</organism>
<dbReference type="InterPro" id="IPR036237">
    <property type="entry name" value="Xyl_isomerase-like_sf"/>
</dbReference>
<dbReference type="PANTHER" id="PTHR42194:SF1">
    <property type="entry name" value="UPF0276 PROTEIN HI_1600"/>
    <property type="match status" value="1"/>
</dbReference>
<dbReference type="PANTHER" id="PTHR42194">
    <property type="entry name" value="UPF0276 PROTEIN HI_1600"/>
    <property type="match status" value="1"/>
</dbReference>
<dbReference type="EMBL" id="CAADHY010000006">
    <property type="protein sequence ID" value="VFR16627.1"/>
    <property type="molecule type" value="Genomic_DNA"/>
</dbReference>
<sequence>MIDRVGMGWRPELAAGIQQHRARIDVLEVIADDWFGAPAGDVRALASLAARVPVVLHAVGLGLASAHPVDGTRLADMARLVEAVRPLAWSEHLAFVRADGIEIGHLAAPPRTVATVAGALENLSRARAVVGSLPWVENIASLVAPPASSLSEADWVRAILAGSGARLLLDLHNLYANALNAGRNPIAELEALPLDRVACVHVSGGRWVDAPGASTQRLLDDHLHDPPEAMTALLAHLAARAPQPLTVILERDGRYPDMAVLLDQLDALRAALASGRAQRSTAAAPRPGAGGIGVALDLLAAQRLESLLARVYGGHADCQDFLRDPQAAALAAGCAPADAEQLMHIDRDGLLHAVHSFGHKRAARGRPANH</sequence>
<protein>
    <submittedName>
        <fullName evidence="1">Uncharacterized protein conserved in bacteria, NMA0228-like</fullName>
    </submittedName>
</protein>